<keyword evidence="1" id="KW-1133">Transmembrane helix</keyword>
<accession>A0A2T3FT85</accession>
<dbReference type="Proteomes" id="UP000241048">
    <property type="component" value="Unassembled WGS sequence"/>
</dbReference>
<feature type="transmembrane region" description="Helical" evidence="1">
    <location>
        <begin position="126"/>
        <end position="147"/>
    </location>
</feature>
<protein>
    <recommendedName>
        <fullName evidence="2">Acyltransferase 3 domain-containing protein</fullName>
    </recommendedName>
</protein>
<dbReference type="InterPro" id="IPR002656">
    <property type="entry name" value="Acyl_transf_3_dom"/>
</dbReference>
<comment type="caution">
    <text evidence="3">The sequence shown here is derived from an EMBL/GenBank/DDBJ whole genome shotgun (WGS) entry which is preliminary data.</text>
</comment>
<sequence length="355" mass="40989">MNTQKKARSLYWDIVKGWGIIAIVLGHTGYFAGAFVYLFHLALFFFITGYFYNETKYGDTPFLYFGSRLAGAWPRYMFYTLFFVLLHNFFVTHRLYAGQELYNHTRMLTAWMSSLSFNSPEQVQGALWFLPVWLVSSGLFAGCVWFGRAAARFARKDNVKLPVCAFACILIGLAGVFLNMRSCPLPYNLQAALLVVPVYLIAWLMQQFFSNFRHYTVWYGCLISALLLHLTNTKLHIFIDLASMHIPGVLFYPISIIGIYFVLSLSDLSERIRPLAKVLAFLGRHSFDIMAIHFTLFKLIDFAYARFILKEIPETLSNFPVSFRYEMGPFYILIGLFLPALIGWYIDRIAAKFLF</sequence>
<feature type="transmembrane region" description="Helical" evidence="1">
    <location>
        <begin position="249"/>
        <end position="268"/>
    </location>
</feature>
<feature type="transmembrane region" description="Helical" evidence="1">
    <location>
        <begin position="329"/>
        <end position="346"/>
    </location>
</feature>
<feature type="transmembrane region" description="Helical" evidence="1">
    <location>
        <begin position="217"/>
        <end position="237"/>
    </location>
</feature>
<gene>
    <name evidence="3" type="ORF">C7U56_00415</name>
</gene>
<feature type="transmembrane region" description="Helical" evidence="1">
    <location>
        <begin position="185"/>
        <end position="205"/>
    </location>
</feature>
<feature type="transmembrane region" description="Helical" evidence="1">
    <location>
        <begin position="34"/>
        <end position="52"/>
    </location>
</feature>
<evidence type="ECO:0000313" key="3">
    <source>
        <dbReference type="EMBL" id="PST38461.1"/>
    </source>
</evidence>
<feature type="transmembrane region" description="Helical" evidence="1">
    <location>
        <begin position="73"/>
        <end position="91"/>
    </location>
</feature>
<dbReference type="EMBL" id="PYLO01000001">
    <property type="protein sequence ID" value="PST38461.1"/>
    <property type="molecule type" value="Genomic_DNA"/>
</dbReference>
<name>A0A2T3FT85_9CLOT</name>
<organism evidence="3 4">
    <name type="scientific">Clostridium fessum</name>
    <dbReference type="NCBI Taxonomy" id="2126740"/>
    <lineage>
        <taxon>Bacteria</taxon>
        <taxon>Bacillati</taxon>
        <taxon>Bacillota</taxon>
        <taxon>Clostridia</taxon>
        <taxon>Eubacteriales</taxon>
        <taxon>Clostridiaceae</taxon>
        <taxon>Clostridium</taxon>
    </lineage>
</organism>
<feature type="domain" description="Acyltransferase 3" evidence="2">
    <location>
        <begin position="11"/>
        <end position="345"/>
    </location>
</feature>
<evidence type="ECO:0000313" key="4">
    <source>
        <dbReference type="Proteomes" id="UP000241048"/>
    </source>
</evidence>
<dbReference type="Pfam" id="PF01757">
    <property type="entry name" value="Acyl_transf_3"/>
    <property type="match status" value="1"/>
</dbReference>
<dbReference type="GO" id="GO:0016747">
    <property type="term" value="F:acyltransferase activity, transferring groups other than amino-acyl groups"/>
    <property type="evidence" value="ECO:0007669"/>
    <property type="project" value="InterPro"/>
</dbReference>
<proteinExistence type="predicted"/>
<evidence type="ECO:0000256" key="1">
    <source>
        <dbReference type="SAM" id="Phobius"/>
    </source>
</evidence>
<reference evidence="3 4" key="1">
    <citation type="submission" date="2018-03" db="EMBL/GenBank/DDBJ databases">
        <title>Lachnoclostridium SNUG30386 gen.nov., sp.nov., isolated from human faeces.</title>
        <authorList>
            <person name="Seo B."/>
            <person name="Jeon K."/>
            <person name="Ko G."/>
        </authorList>
    </citation>
    <scope>NUCLEOTIDE SEQUENCE [LARGE SCALE GENOMIC DNA]</scope>
    <source>
        <strain evidence="3 4">SNUG30386</strain>
    </source>
</reference>
<feature type="transmembrane region" description="Helical" evidence="1">
    <location>
        <begin position="159"/>
        <end position="179"/>
    </location>
</feature>
<dbReference type="RefSeq" id="WP_106999730.1">
    <property type="nucleotide sequence ID" value="NZ_JAQCTY010000004.1"/>
</dbReference>
<keyword evidence="4" id="KW-1185">Reference proteome</keyword>
<feature type="transmembrane region" description="Helical" evidence="1">
    <location>
        <begin position="9"/>
        <end position="28"/>
    </location>
</feature>
<keyword evidence="1" id="KW-0812">Transmembrane</keyword>
<keyword evidence="1" id="KW-0472">Membrane</keyword>
<dbReference type="AlphaFoldDB" id="A0A2T3FT85"/>
<evidence type="ECO:0000259" key="2">
    <source>
        <dbReference type="Pfam" id="PF01757"/>
    </source>
</evidence>